<dbReference type="PANTHER" id="PTHR30294:SF48">
    <property type="entry name" value="LINEARMYCIN RESISTANCE PERMEASE PROTEIN LNRM"/>
    <property type="match status" value="1"/>
</dbReference>
<keyword evidence="3" id="KW-0813">Transport</keyword>
<evidence type="ECO:0000256" key="1">
    <source>
        <dbReference type="ARBA" id="ARBA00004651"/>
    </source>
</evidence>
<dbReference type="PANTHER" id="PTHR30294">
    <property type="entry name" value="MEMBRANE COMPONENT OF ABC TRANSPORTER YHHJ-RELATED"/>
    <property type="match status" value="1"/>
</dbReference>
<feature type="transmembrane region" description="Helical" evidence="8">
    <location>
        <begin position="343"/>
        <end position="366"/>
    </location>
</feature>
<accession>A0ABV6J2P1</accession>
<feature type="transmembrane region" description="Helical" evidence="8">
    <location>
        <begin position="224"/>
        <end position="248"/>
    </location>
</feature>
<reference evidence="10 11" key="1">
    <citation type="submission" date="2024-09" db="EMBL/GenBank/DDBJ databases">
        <authorList>
            <person name="Sun Q."/>
            <person name="Mori K."/>
        </authorList>
    </citation>
    <scope>NUCLEOTIDE SEQUENCE [LARGE SCALE GENOMIC DNA]</scope>
    <source>
        <strain evidence="10 11">CCM 4839</strain>
    </source>
</reference>
<dbReference type="InterPro" id="IPR051449">
    <property type="entry name" value="ABC-2_transporter_component"/>
</dbReference>
<keyword evidence="5 8" id="KW-0812">Transmembrane</keyword>
<keyword evidence="7 8" id="KW-0472">Membrane</keyword>
<sequence>MNILRIAIKELKVFRDFKMAVFMLITPVVLILILGTAMSNMFNGSMAVGDIRVLYQDNSTPGSAIAKQWESFAREAGKSGILFEKAGGDKDGILEVQNSQYTGFTVIADSGLSYYGNNRSSVEGSIVQGMLAAFADRYKLAAEVAKADLKLPANPAQPGAGGGDYVQEASLDAAKQPGSLDYFAVAVTTLIILYSALSADHLIKSEKKRHTDIRLMASPITKAEILTGKIVGTFLLNFLFMIIVVLISKYVFDANWGDNMGLVILVLSTEIVFALGLGLGISYIIRGEASGAVIMIIIQIAAFVGGSYYPSEDSTGIFRTLSSYSPLQWTNDAILQLIYADHISASITAMLLNMGGAALLLTIAAVTMRRREGL</sequence>
<dbReference type="Proteomes" id="UP001589818">
    <property type="component" value="Unassembled WGS sequence"/>
</dbReference>
<proteinExistence type="inferred from homology"/>
<comment type="subcellular location">
    <subcellularLocation>
        <location evidence="1">Cell membrane</location>
        <topology evidence="1">Multi-pass membrane protein</topology>
    </subcellularLocation>
</comment>
<name>A0ABV6J2P1_9BACL</name>
<dbReference type="InterPro" id="IPR013525">
    <property type="entry name" value="ABC2_TM"/>
</dbReference>
<evidence type="ECO:0000313" key="11">
    <source>
        <dbReference type="Proteomes" id="UP001589818"/>
    </source>
</evidence>
<evidence type="ECO:0000256" key="4">
    <source>
        <dbReference type="ARBA" id="ARBA00022475"/>
    </source>
</evidence>
<feature type="transmembrane region" description="Helical" evidence="8">
    <location>
        <begin position="292"/>
        <end position="309"/>
    </location>
</feature>
<dbReference type="RefSeq" id="WP_204820826.1">
    <property type="nucleotide sequence ID" value="NZ_JANHOF010000003.1"/>
</dbReference>
<evidence type="ECO:0000256" key="8">
    <source>
        <dbReference type="SAM" id="Phobius"/>
    </source>
</evidence>
<comment type="similarity">
    <text evidence="2">Belongs to the ABC-2 integral membrane protein family.</text>
</comment>
<evidence type="ECO:0000313" key="10">
    <source>
        <dbReference type="EMBL" id="MFC0390135.1"/>
    </source>
</evidence>
<dbReference type="PROSITE" id="PS51012">
    <property type="entry name" value="ABC_TM2"/>
    <property type="match status" value="1"/>
</dbReference>
<gene>
    <name evidence="10" type="ORF">ACFFJ8_01975</name>
</gene>
<protein>
    <submittedName>
        <fullName evidence="10">ABC transporter permease</fullName>
    </submittedName>
</protein>
<feature type="domain" description="ABC transmembrane type-2" evidence="9">
    <location>
        <begin position="149"/>
        <end position="371"/>
    </location>
</feature>
<evidence type="ECO:0000259" key="9">
    <source>
        <dbReference type="PROSITE" id="PS51012"/>
    </source>
</evidence>
<keyword evidence="11" id="KW-1185">Reference proteome</keyword>
<organism evidence="10 11">
    <name type="scientific">Paenibacillus mendelii</name>
    <dbReference type="NCBI Taxonomy" id="206163"/>
    <lineage>
        <taxon>Bacteria</taxon>
        <taxon>Bacillati</taxon>
        <taxon>Bacillota</taxon>
        <taxon>Bacilli</taxon>
        <taxon>Bacillales</taxon>
        <taxon>Paenibacillaceae</taxon>
        <taxon>Paenibacillus</taxon>
    </lineage>
</organism>
<feature type="transmembrane region" description="Helical" evidence="8">
    <location>
        <begin position="260"/>
        <end position="285"/>
    </location>
</feature>
<keyword evidence="6 8" id="KW-1133">Transmembrane helix</keyword>
<evidence type="ECO:0000256" key="5">
    <source>
        <dbReference type="ARBA" id="ARBA00022692"/>
    </source>
</evidence>
<dbReference type="InterPro" id="IPR047817">
    <property type="entry name" value="ABC2_TM_bact-type"/>
</dbReference>
<evidence type="ECO:0000256" key="7">
    <source>
        <dbReference type="ARBA" id="ARBA00023136"/>
    </source>
</evidence>
<comment type="caution">
    <text evidence="10">The sequence shown here is derived from an EMBL/GenBank/DDBJ whole genome shotgun (WGS) entry which is preliminary data.</text>
</comment>
<feature type="transmembrane region" description="Helical" evidence="8">
    <location>
        <begin position="21"/>
        <end position="42"/>
    </location>
</feature>
<feature type="transmembrane region" description="Helical" evidence="8">
    <location>
        <begin position="182"/>
        <end position="203"/>
    </location>
</feature>
<dbReference type="Pfam" id="PF12698">
    <property type="entry name" value="ABC2_membrane_3"/>
    <property type="match status" value="1"/>
</dbReference>
<keyword evidence="4" id="KW-1003">Cell membrane</keyword>
<evidence type="ECO:0000256" key="6">
    <source>
        <dbReference type="ARBA" id="ARBA00022989"/>
    </source>
</evidence>
<evidence type="ECO:0000256" key="2">
    <source>
        <dbReference type="ARBA" id="ARBA00007783"/>
    </source>
</evidence>
<evidence type="ECO:0000256" key="3">
    <source>
        <dbReference type="ARBA" id="ARBA00022448"/>
    </source>
</evidence>
<dbReference type="EMBL" id="JBHLVF010000006">
    <property type="protein sequence ID" value="MFC0390135.1"/>
    <property type="molecule type" value="Genomic_DNA"/>
</dbReference>